<feature type="signal peptide" evidence="4">
    <location>
        <begin position="1"/>
        <end position="21"/>
    </location>
</feature>
<protein>
    <recommendedName>
        <fullName evidence="5">Peptidase M14 domain-containing protein</fullName>
    </recommendedName>
</protein>
<accession>A0A7W8IJR7</accession>
<dbReference type="GO" id="GO:0006508">
    <property type="term" value="P:proteolysis"/>
    <property type="evidence" value="ECO:0007669"/>
    <property type="project" value="InterPro"/>
</dbReference>
<dbReference type="InterPro" id="IPR000834">
    <property type="entry name" value="Peptidase_M14"/>
</dbReference>
<feature type="chain" id="PRO_5030544004" description="Peptidase M14 domain-containing protein" evidence="4">
    <location>
        <begin position="22"/>
        <end position="632"/>
    </location>
</feature>
<dbReference type="GO" id="GO:0008270">
    <property type="term" value="F:zinc ion binding"/>
    <property type="evidence" value="ECO:0007669"/>
    <property type="project" value="InterPro"/>
</dbReference>
<evidence type="ECO:0000313" key="6">
    <source>
        <dbReference type="EMBL" id="MBB5317691.1"/>
    </source>
</evidence>
<dbReference type="PANTHER" id="PTHR11705:SF145">
    <property type="entry name" value="PEPTIDASE M14 CARBOXYPEPTIDASE A DOMAIN-CONTAINING PROTEIN"/>
    <property type="match status" value="1"/>
</dbReference>
<dbReference type="GO" id="GO:0004181">
    <property type="term" value="F:metallocarboxypeptidase activity"/>
    <property type="evidence" value="ECO:0007669"/>
    <property type="project" value="InterPro"/>
</dbReference>
<evidence type="ECO:0000256" key="3">
    <source>
        <dbReference type="PROSITE-ProRule" id="PRU01379"/>
    </source>
</evidence>
<sequence length="632" mass="69946">MRVGSSVGLVFVAALVWGAVARGQTVADVSLQPHAVGSVPCAPSGDATWMTPAEKSCYATTPDYAETMAYLNRVQSAAPGQVKIEAFGKTGEGRELDVVVVSRDGVFDPSELHKAKRPIVLVQNSIHAGEMDGKDACLALLRDMVISKTKASLLERAVFVFIPIYNADGHERRSAYNRINQAGPAEMGWRGNGTNLNLNRDYLKLDTPEARAFNSMFHRWLPDFFVDDHVTDGADYQYDVTFTIDDGPNVPRGTAKWVDEVATPTLEKYVDSHGHLASPTYINFVNDNDPGEGLGFNDDPPRFSTGYVILEGRPGMLVELHMLKDYKTRVTGNYEILAGLMELMNRDADKVIALNAAADKEAEALGAHPLGNVMYPLALGWSGDTTPFLFRGYKYTRELSAVSGAMRVEYSHEPWNVSLPFQTGFKVKAETRVPAAYIIPAQWVKVIDVLAAHQVEMERTTAVWTGDVETYQCAGMAWQEPPFEGRHPTFNGEAMHDPGKYGSCVLVREKRTFPAGSAVVRLNQRLSKVALEWLEPAGPDSALQWGFFDSIFEQREYGEAYVLESLAREMMAKDPKLKTEFEKKVASDPVFAGNAYARLEFFYERTPWFAANRVGQYPVGRLLSVDGVPVAR</sequence>
<evidence type="ECO:0000313" key="7">
    <source>
        <dbReference type="Proteomes" id="UP000568106"/>
    </source>
</evidence>
<evidence type="ECO:0000256" key="1">
    <source>
        <dbReference type="ARBA" id="ARBA00001947"/>
    </source>
</evidence>
<organism evidence="6 7">
    <name type="scientific">Tunturiibacter empetritectus</name>
    <dbReference type="NCBI Taxonomy" id="3069691"/>
    <lineage>
        <taxon>Bacteria</taxon>
        <taxon>Pseudomonadati</taxon>
        <taxon>Acidobacteriota</taxon>
        <taxon>Terriglobia</taxon>
        <taxon>Terriglobales</taxon>
        <taxon>Acidobacteriaceae</taxon>
        <taxon>Tunturiibacter</taxon>
    </lineage>
</organism>
<evidence type="ECO:0000256" key="2">
    <source>
        <dbReference type="ARBA" id="ARBA00005988"/>
    </source>
</evidence>
<dbReference type="SUPFAM" id="SSF53187">
    <property type="entry name" value="Zn-dependent exopeptidases"/>
    <property type="match status" value="1"/>
</dbReference>
<comment type="similarity">
    <text evidence="2 3">Belongs to the peptidase M14 family.</text>
</comment>
<dbReference type="CDD" id="cd06241">
    <property type="entry name" value="M14-like"/>
    <property type="match status" value="1"/>
</dbReference>
<keyword evidence="7" id="KW-1185">Reference proteome</keyword>
<reference evidence="6" key="1">
    <citation type="submission" date="2020-08" db="EMBL/GenBank/DDBJ databases">
        <title>Genomic Encyclopedia of Type Strains, Phase IV (KMG-V): Genome sequencing to study the core and pangenomes of soil and plant-associated prokaryotes.</title>
        <authorList>
            <person name="Whitman W."/>
        </authorList>
    </citation>
    <scope>NUCLEOTIDE SEQUENCE [LARGE SCALE GENOMIC DNA]</scope>
    <source>
        <strain evidence="6">M8UP27</strain>
    </source>
</reference>
<dbReference type="GO" id="GO:0005615">
    <property type="term" value="C:extracellular space"/>
    <property type="evidence" value="ECO:0007669"/>
    <property type="project" value="TreeGrafter"/>
</dbReference>
<comment type="caution">
    <text evidence="3">Lacks conserved residue(s) required for the propagation of feature annotation.</text>
</comment>
<evidence type="ECO:0000259" key="5">
    <source>
        <dbReference type="PROSITE" id="PS52035"/>
    </source>
</evidence>
<dbReference type="AlphaFoldDB" id="A0A7W8IJR7"/>
<dbReference type="Pfam" id="PF00246">
    <property type="entry name" value="Peptidase_M14"/>
    <property type="match status" value="1"/>
</dbReference>
<comment type="cofactor">
    <cofactor evidence="1">
        <name>Zn(2+)</name>
        <dbReference type="ChEBI" id="CHEBI:29105"/>
    </cofactor>
</comment>
<proteinExistence type="inferred from homology"/>
<comment type="caution">
    <text evidence="6">The sequence shown here is derived from an EMBL/GenBank/DDBJ whole genome shotgun (WGS) entry which is preliminary data.</text>
</comment>
<gene>
    <name evidence="6" type="ORF">HDF09_002377</name>
</gene>
<dbReference type="Gene3D" id="3.40.630.10">
    <property type="entry name" value="Zn peptidases"/>
    <property type="match status" value="1"/>
</dbReference>
<name>A0A7W8IJR7_9BACT</name>
<dbReference type="Proteomes" id="UP000568106">
    <property type="component" value="Unassembled WGS sequence"/>
</dbReference>
<dbReference type="EMBL" id="JACHDY010000003">
    <property type="protein sequence ID" value="MBB5317691.1"/>
    <property type="molecule type" value="Genomic_DNA"/>
</dbReference>
<evidence type="ECO:0000256" key="4">
    <source>
        <dbReference type="SAM" id="SignalP"/>
    </source>
</evidence>
<dbReference type="SMART" id="SM00631">
    <property type="entry name" value="Zn_pept"/>
    <property type="match status" value="1"/>
</dbReference>
<feature type="domain" description="Peptidase M14" evidence="5">
    <location>
        <begin position="60"/>
        <end position="323"/>
    </location>
</feature>
<dbReference type="PROSITE" id="PS52035">
    <property type="entry name" value="PEPTIDASE_M14"/>
    <property type="match status" value="1"/>
</dbReference>
<keyword evidence="4" id="KW-0732">Signal</keyword>
<dbReference type="PANTHER" id="PTHR11705">
    <property type="entry name" value="PROTEASE FAMILY M14 CARBOXYPEPTIDASE A,B"/>
    <property type="match status" value="1"/>
</dbReference>